<accession>A0A8J4YRU5</accession>
<proteinExistence type="predicted"/>
<dbReference type="GO" id="GO:0003824">
    <property type="term" value="F:catalytic activity"/>
    <property type="evidence" value="ECO:0007669"/>
    <property type="project" value="InterPro"/>
</dbReference>
<dbReference type="OrthoDB" id="7554032at2759"/>
<dbReference type="Pfam" id="PF14529">
    <property type="entry name" value="Exo_endo_phos_2"/>
    <property type="match status" value="1"/>
</dbReference>
<dbReference type="InterPro" id="IPR005135">
    <property type="entry name" value="Endo/exonuclease/phosphatase"/>
</dbReference>
<dbReference type="AlphaFoldDB" id="A0A8J4YRU5"/>
<keyword evidence="3" id="KW-1185">Reference proteome</keyword>
<organism evidence="2 3">
    <name type="scientific">Chionoecetes opilio</name>
    <name type="common">Atlantic snow crab</name>
    <name type="synonym">Cancer opilio</name>
    <dbReference type="NCBI Taxonomy" id="41210"/>
    <lineage>
        <taxon>Eukaryota</taxon>
        <taxon>Metazoa</taxon>
        <taxon>Ecdysozoa</taxon>
        <taxon>Arthropoda</taxon>
        <taxon>Crustacea</taxon>
        <taxon>Multicrustacea</taxon>
        <taxon>Malacostraca</taxon>
        <taxon>Eumalacostraca</taxon>
        <taxon>Eucarida</taxon>
        <taxon>Decapoda</taxon>
        <taxon>Pleocyemata</taxon>
        <taxon>Brachyura</taxon>
        <taxon>Eubrachyura</taxon>
        <taxon>Majoidea</taxon>
        <taxon>Majidae</taxon>
        <taxon>Chionoecetes</taxon>
    </lineage>
</organism>
<comment type="caution">
    <text evidence="2">The sequence shown here is derived from an EMBL/GenBank/DDBJ whole genome shotgun (WGS) entry which is preliminary data.</text>
</comment>
<sequence length="234" mass="26842">MEDLSREMNEWNIDVVGVTETQMRERIELRSETYSMIGKGRSKQQKKDGGVGVLVRQEAIIDVEELDVGGCEMGEDIMAVRLEYKVRKGRERILVIVCYMTVEGTGARAENERKYRIVQRVVEQNRSENVIVMGDMNGHIGVLGEEVNGNGQLLLDFAEENELEILNVTLAEGRVTWSGRENESAIDFTLVNRKARERVRSMWVDEERTIDVASDHNVMVMEYECLKEKRVNVK</sequence>
<dbReference type="SUPFAM" id="SSF56219">
    <property type="entry name" value="DNase I-like"/>
    <property type="match status" value="1"/>
</dbReference>
<gene>
    <name evidence="2" type="primary">CFDP2_25</name>
    <name evidence="2" type="ORF">GWK47_030323</name>
</gene>
<dbReference type="InterPro" id="IPR036691">
    <property type="entry name" value="Endo/exonu/phosph_ase_sf"/>
</dbReference>
<protein>
    <submittedName>
        <fullName evidence="2">Craniofacial development protein 2</fullName>
    </submittedName>
</protein>
<dbReference type="Gene3D" id="3.60.10.10">
    <property type="entry name" value="Endonuclease/exonuclease/phosphatase"/>
    <property type="match status" value="1"/>
</dbReference>
<dbReference type="Proteomes" id="UP000770661">
    <property type="component" value="Unassembled WGS sequence"/>
</dbReference>
<evidence type="ECO:0000259" key="1">
    <source>
        <dbReference type="Pfam" id="PF14529"/>
    </source>
</evidence>
<evidence type="ECO:0000313" key="3">
    <source>
        <dbReference type="Proteomes" id="UP000770661"/>
    </source>
</evidence>
<evidence type="ECO:0000313" key="2">
    <source>
        <dbReference type="EMBL" id="KAG0729446.1"/>
    </source>
</evidence>
<feature type="domain" description="Endonuclease/exonuclease/phosphatase" evidence="1">
    <location>
        <begin position="94"/>
        <end position="219"/>
    </location>
</feature>
<dbReference type="EMBL" id="JACEEZ010001169">
    <property type="protein sequence ID" value="KAG0729446.1"/>
    <property type="molecule type" value="Genomic_DNA"/>
</dbReference>
<name>A0A8J4YRU5_CHIOP</name>
<reference evidence="2" key="1">
    <citation type="submission" date="2020-07" db="EMBL/GenBank/DDBJ databases">
        <title>The High-quality genome of the commercially important snow crab, Chionoecetes opilio.</title>
        <authorList>
            <person name="Jeong J.-H."/>
            <person name="Ryu S."/>
        </authorList>
    </citation>
    <scope>NUCLEOTIDE SEQUENCE</scope>
    <source>
        <strain evidence="2">MADBK_172401_WGS</strain>
        <tissue evidence="2">Digestive gland</tissue>
    </source>
</reference>